<evidence type="ECO:0000313" key="2">
    <source>
        <dbReference type="EMBL" id="KAA9006655.1"/>
    </source>
</evidence>
<gene>
    <name evidence="2" type="ORF">F3S47_12755</name>
</gene>
<dbReference type="PANTHER" id="PTHR33490">
    <property type="entry name" value="BLR5614 PROTEIN-RELATED"/>
    <property type="match status" value="1"/>
</dbReference>
<dbReference type="EMBL" id="VYQE01000004">
    <property type="protein sequence ID" value="KAA9006655.1"/>
    <property type="molecule type" value="Genomic_DNA"/>
</dbReference>
<dbReference type="RefSeq" id="WP_150445673.1">
    <property type="nucleotide sequence ID" value="NZ_VYQE01000004.1"/>
</dbReference>
<dbReference type="Proteomes" id="UP000326554">
    <property type="component" value="Unassembled WGS sequence"/>
</dbReference>
<feature type="domain" description="Transglutaminase-like" evidence="1">
    <location>
        <begin position="161"/>
        <end position="226"/>
    </location>
</feature>
<dbReference type="Gene3D" id="3.10.620.30">
    <property type="match status" value="1"/>
</dbReference>
<dbReference type="SMART" id="SM00460">
    <property type="entry name" value="TGc"/>
    <property type="match status" value="1"/>
</dbReference>
<evidence type="ECO:0000259" key="1">
    <source>
        <dbReference type="SMART" id="SM00460"/>
    </source>
</evidence>
<name>A0A5J5GEQ6_9RHOB</name>
<evidence type="ECO:0000313" key="3">
    <source>
        <dbReference type="Proteomes" id="UP000326554"/>
    </source>
</evidence>
<dbReference type="Gene3D" id="2.60.40.2250">
    <property type="match status" value="1"/>
</dbReference>
<dbReference type="SUPFAM" id="SSF54001">
    <property type="entry name" value="Cysteine proteinases"/>
    <property type="match status" value="1"/>
</dbReference>
<dbReference type="Pfam" id="PF01841">
    <property type="entry name" value="Transglut_core"/>
    <property type="match status" value="1"/>
</dbReference>
<dbReference type="InterPro" id="IPR002931">
    <property type="entry name" value="Transglutaminase-like"/>
</dbReference>
<dbReference type="PANTHER" id="PTHR33490:SF12">
    <property type="entry name" value="BLL5557 PROTEIN"/>
    <property type="match status" value="1"/>
</dbReference>
<sequence length="296" mass="33212">MLVRFGFELVIETNAALPLILALSPHSSYSGNVIGADRIRSEPQVPMEEFLDPFDNRRVRLVAPVGGLRLWSDNVIQDDGQPDVFNWNARQHEIEHLPPDTLQFLTPSRYCESDVLMQQAWDLFSSTPPGWARVQEICNFVHNHLVFGYRFGRPTKTANDAMLEGTGVCRDFAHLAIALCRAMNIPARYASGYLGDIGVPPSGPGDFCAWFEAYLEDRWYTFDARYNTPRIGRVLMVRGRDAADGAMVTSFGDYRLNSLRVWTDELPEQLSERDALDLLGKLPDAPALTLEMAGSS</sequence>
<reference evidence="2 3" key="1">
    <citation type="submission" date="2019-09" db="EMBL/GenBank/DDBJ databases">
        <authorList>
            <person name="Park J.-S."/>
            <person name="Choi H.-J."/>
        </authorList>
    </citation>
    <scope>NUCLEOTIDE SEQUENCE [LARGE SCALE GENOMIC DNA]</scope>
    <source>
        <strain evidence="2 3">176SS1-4</strain>
    </source>
</reference>
<accession>A0A5J5GEQ6</accession>
<dbReference type="InterPro" id="IPR038765">
    <property type="entry name" value="Papain-like_cys_pep_sf"/>
</dbReference>
<keyword evidence="3" id="KW-1185">Reference proteome</keyword>
<organism evidence="2 3">
    <name type="scientific">Histidinibacterium aquaticum</name>
    <dbReference type="NCBI Taxonomy" id="2613962"/>
    <lineage>
        <taxon>Bacteria</taxon>
        <taxon>Pseudomonadati</taxon>
        <taxon>Pseudomonadota</taxon>
        <taxon>Alphaproteobacteria</taxon>
        <taxon>Rhodobacterales</taxon>
        <taxon>Paracoccaceae</taxon>
        <taxon>Histidinibacterium</taxon>
    </lineage>
</organism>
<comment type="caution">
    <text evidence="2">The sequence shown here is derived from an EMBL/GenBank/DDBJ whole genome shotgun (WGS) entry which is preliminary data.</text>
</comment>
<proteinExistence type="predicted"/>
<dbReference type="AlphaFoldDB" id="A0A5J5GEQ6"/>
<protein>
    <submittedName>
        <fullName evidence="2">Transglutaminase family protein</fullName>
    </submittedName>
</protein>